<protein>
    <submittedName>
        <fullName evidence="2">Uncharacterized protein</fullName>
    </submittedName>
</protein>
<proteinExistence type="predicted"/>
<reference evidence="2 3" key="1">
    <citation type="submission" date="2015-09" db="EMBL/GenBank/DDBJ databases">
        <title>Sorangium comparison.</title>
        <authorList>
            <person name="Zaburannyi N."/>
            <person name="Bunk B."/>
            <person name="Overmann J."/>
            <person name="Mueller R."/>
        </authorList>
    </citation>
    <scope>NUCLEOTIDE SEQUENCE [LARGE SCALE GENOMIC DNA]</scope>
    <source>
        <strain evidence="2 3">So ce26</strain>
    </source>
</reference>
<evidence type="ECO:0000313" key="3">
    <source>
        <dbReference type="Proteomes" id="UP000238348"/>
    </source>
</evidence>
<dbReference type="AlphaFoldDB" id="A0A2L0EM77"/>
<name>A0A2L0EM77_SORCE</name>
<accession>A0A2L0EM77</accession>
<gene>
    <name evidence="2" type="ORF">SOCE26_018050</name>
</gene>
<evidence type="ECO:0000256" key="1">
    <source>
        <dbReference type="SAM" id="MobiDB-lite"/>
    </source>
</evidence>
<sequence length="72" mass="7179">MHVDPYTTHLPGGISDVLRPAAAALTDAAPAGRTDLLRSSAPPAGRKGHTTSAASLPEGAPHAGPSCPSNTR</sequence>
<feature type="region of interest" description="Disordered" evidence="1">
    <location>
        <begin position="27"/>
        <end position="72"/>
    </location>
</feature>
<dbReference type="Proteomes" id="UP000238348">
    <property type="component" value="Chromosome"/>
</dbReference>
<evidence type="ECO:0000313" key="2">
    <source>
        <dbReference type="EMBL" id="AUX40404.1"/>
    </source>
</evidence>
<organism evidence="2 3">
    <name type="scientific">Sorangium cellulosum</name>
    <name type="common">Polyangium cellulosum</name>
    <dbReference type="NCBI Taxonomy" id="56"/>
    <lineage>
        <taxon>Bacteria</taxon>
        <taxon>Pseudomonadati</taxon>
        <taxon>Myxococcota</taxon>
        <taxon>Polyangia</taxon>
        <taxon>Polyangiales</taxon>
        <taxon>Polyangiaceae</taxon>
        <taxon>Sorangium</taxon>
    </lineage>
</organism>
<dbReference type="EMBL" id="CP012673">
    <property type="protein sequence ID" value="AUX40404.1"/>
    <property type="molecule type" value="Genomic_DNA"/>
</dbReference>